<accession>A0AAU2GYJ2</accession>
<sequence length="130" mass="13981">MQRRPAWTRKLNEPRLLAAGDDWDAVRVSADVGVRAVRDMETRGVPVGPVLHDLCSGQAYFLTPPGTARDWRQDGTRALGAGSWVVLAPPGWDGLLRWVSEPTNGPDHTPADELAAALVAATTTGEEADQ</sequence>
<name>A0AAU2GYJ2_9ACTN</name>
<gene>
    <name evidence="1" type="ORF">OHV25_15765</name>
</gene>
<dbReference type="AlphaFoldDB" id="A0AAU2GYJ2"/>
<proteinExistence type="predicted"/>
<protein>
    <submittedName>
        <fullName evidence="1">Uncharacterized protein</fullName>
    </submittedName>
</protein>
<dbReference type="EMBL" id="CP108253">
    <property type="protein sequence ID" value="WTU40948.1"/>
    <property type="molecule type" value="Genomic_DNA"/>
</dbReference>
<evidence type="ECO:0000313" key="1">
    <source>
        <dbReference type="EMBL" id="WTU40948.1"/>
    </source>
</evidence>
<organism evidence="1">
    <name type="scientific">Streptomyces sp. NBC_00060</name>
    <dbReference type="NCBI Taxonomy" id="2975636"/>
    <lineage>
        <taxon>Bacteria</taxon>
        <taxon>Bacillati</taxon>
        <taxon>Actinomycetota</taxon>
        <taxon>Actinomycetes</taxon>
        <taxon>Kitasatosporales</taxon>
        <taxon>Streptomycetaceae</taxon>
        <taxon>Streptomyces</taxon>
    </lineage>
</organism>
<reference evidence="1" key="1">
    <citation type="submission" date="2022-10" db="EMBL/GenBank/DDBJ databases">
        <title>The complete genomes of actinobacterial strains from the NBC collection.</title>
        <authorList>
            <person name="Joergensen T.S."/>
            <person name="Alvarez Arevalo M."/>
            <person name="Sterndorff E.B."/>
            <person name="Faurdal D."/>
            <person name="Vuksanovic O."/>
            <person name="Mourched A.-S."/>
            <person name="Charusanti P."/>
            <person name="Shaw S."/>
            <person name="Blin K."/>
            <person name="Weber T."/>
        </authorList>
    </citation>
    <scope>NUCLEOTIDE SEQUENCE</scope>
    <source>
        <strain evidence="1">NBC_00060</strain>
    </source>
</reference>